<accession>A0A6P7GNM4</accession>
<keyword evidence="1" id="KW-0227">DNA damage</keyword>
<sequence>MPRKRKGSNLDRQTSKAAGMKNRRVQDSDTQMSMTQLRHEEAEDRQADQSQLRTLQQRQTHRFAADRTRAANDQQHQQINRAFTSDSFLRLAFKYEPNIEYYTHSKVTIGAMDKECPHCQALKFENEPAGMCCASGKVKLPEIETPPEPLNGLLTGTDPDSNLFLKTIRTFNSCFQMSSFGATEIVRNVSTNGQQFNSTFKIKGQIYHKVGSLLPMPNEPHKFLQIYFMGGEDSGKALANRVDARCGYYNLDSFVARRIVSELDALLNEHNELLKIFKSHMPKLQSDDHAIVINPDKAPAGEHIRRFNAPLIDDVAGIMVGDRTAAREIVIRRRNNNLQFIADTHRSYDALQYPLIFWKGQDGYCVNIKQRNPVTGVETNKNVSSKEYYAYRLMSRHGQDNVILRCRELCQQYMVDMYVKIESERLRYLRHNQKKLRAEEYIRLRDAIVNNVDAAEIGNSVILPSSYIGSPRHMQEYMQDALTFVREYGRPCLFITFTCNPKWPEIKSLLLPGQNAIHRHDITARVFKQKLKSLINYITKLHVFGPTRSWMYSVEWQKRGLPHAHILVWLVDKIRPEEIDSIISAEIPDSSTDQMLFDIVKANMIHGPCGNINRLSPCMADGKCTKNFPKIFTNDTITNLDGYPIYRRRNTDNGGKSFIKKINNIDIDIDNRWVVPYSPLLSKTFNAHINVEFCSSVKSIKYICKYVNKGSDMAVFRVENTNVNALSINKNDEITLYQIGRYISSNEAVWRIFGFSIHERNPAVIHLAVHLENGQRVYFTEETIIDRATNPTNTTLTEFFKLCNRVDAFGTFARTLFYSQVPRYFTWAPTKEWIPRKQGTPVDACPNLFETNTLGRMFTVNPRQTECFYLRLLLINVTGPLSFQDIRKVNGQQYSTYKDACLELGLLEDDNQWECMFAEAALNCTAMQIRLLFAIVLTTCFPARTMTLWDNYKDSMTDDILHKHRTRCNDVTITASDAMYNEALIAIEDHCITIANLPLTHFGMISPIRTASDIVNTEMNRELQYNTEEMKAIVTRDVPLMNEEQRTAYDRIMLAVSAGQGGFFFLDAPGGTGKTFLISLILAKIRSHNDIALAVASSGIAATLLDGGRTAHSVFKLPLNIHNNPDAVCNIKKQSSMAAVLKQCKIIIWDECTMAHKHSLEALDRTLKDIKNSDNLFGGTLLVLSGDFRQTLPVIPRSTYADEINACLKSSTLWRNVEKLQLKINMRVRMLQASSAETFSEQLLNIGDGKVTTDETGCIKLPTDFCTIVDSEDALIEQIFPDLHTQYINHEWLAERAILAAKNVDVNNLNLKIQQLLPGDLISYKSIDTVCDDTETVNYPTEFLNSLDLPGMPPHNLKLKIGSPVILLRNLNPPRLCNGTRLVIKKLMKNVVEASILNGKFRGENILIPRIPLIPTDMPIQFKRIQFPIRLAFAMTINKSQGQTMSICGLDLSTPCFSHGQLYVACSRVGKPSSLFVFAKDGLTKNIVHTMALNN</sequence>
<feature type="region of interest" description="Disordered" evidence="2">
    <location>
        <begin position="1"/>
        <end position="76"/>
    </location>
</feature>
<evidence type="ECO:0000259" key="5">
    <source>
        <dbReference type="Pfam" id="PF21530"/>
    </source>
</evidence>
<dbReference type="GO" id="GO:0000723">
    <property type="term" value="P:telomere maintenance"/>
    <property type="evidence" value="ECO:0007669"/>
    <property type="project" value="InterPro"/>
</dbReference>
<dbReference type="CDD" id="cd18809">
    <property type="entry name" value="SF1_C_RecD"/>
    <property type="match status" value="1"/>
</dbReference>
<protein>
    <recommendedName>
        <fullName evidence="1">ATP-dependent DNA helicase</fullName>
        <ecNumber evidence="1">5.6.2.3</ecNumber>
    </recommendedName>
</protein>
<dbReference type="GO" id="GO:0016787">
    <property type="term" value="F:hydrolase activity"/>
    <property type="evidence" value="ECO:0007669"/>
    <property type="project" value="UniProtKB-KW"/>
</dbReference>
<dbReference type="Pfam" id="PF14214">
    <property type="entry name" value="Helitron_like_N"/>
    <property type="match status" value="1"/>
</dbReference>
<comment type="catalytic activity">
    <reaction evidence="1">
        <text>ATP + H2O = ADP + phosphate + H(+)</text>
        <dbReference type="Rhea" id="RHEA:13065"/>
        <dbReference type="ChEBI" id="CHEBI:15377"/>
        <dbReference type="ChEBI" id="CHEBI:15378"/>
        <dbReference type="ChEBI" id="CHEBI:30616"/>
        <dbReference type="ChEBI" id="CHEBI:43474"/>
        <dbReference type="ChEBI" id="CHEBI:456216"/>
        <dbReference type="EC" id="5.6.2.3"/>
    </reaction>
</comment>
<organism evidence="6">
    <name type="scientific">Diabrotica virgifera virgifera</name>
    <name type="common">western corn rootworm</name>
    <dbReference type="NCBI Taxonomy" id="50390"/>
    <lineage>
        <taxon>Eukaryota</taxon>
        <taxon>Metazoa</taxon>
        <taxon>Ecdysozoa</taxon>
        <taxon>Arthropoda</taxon>
        <taxon>Hexapoda</taxon>
        <taxon>Insecta</taxon>
        <taxon>Pterygota</taxon>
        <taxon>Neoptera</taxon>
        <taxon>Endopterygota</taxon>
        <taxon>Coleoptera</taxon>
        <taxon>Polyphaga</taxon>
        <taxon>Cucujiformia</taxon>
        <taxon>Chrysomeloidea</taxon>
        <taxon>Chrysomelidae</taxon>
        <taxon>Galerucinae</taxon>
        <taxon>Diabroticina</taxon>
        <taxon>Diabroticites</taxon>
        <taxon>Diabrotica</taxon>
    </lineage>
</organism>
<evidence type="ECO:0000256" key="1">
    <source>
        <dbReference type="RuleBase" id="RU363044"/>
    </source>
</evidence>
<dbReference type="PANTHER" id="PTHR10492">
    <property type="match status" value="1"/>
</dbReference>
<comment type="cofactor">
    <cofactor evidence="1">
        <name>Mg(2+)</name>
        <dbReference type="ChEBI" id="CHEBI:18420"/>
    </cofactor>
</comment>
<feature type="compositionally biased region" description="Basic and acidic residues" evidence="2">
    <location>
        <begin position="37"/>
        <end position="47"/>
    </location>
</feature>
<dbReference type="InterPro" id="IPR027417">
    <property type="entry name" value="P-loop_NTPase"/>
</dbReference>
<keyword evidence="1" id="KW-0378">Hydrolase</keyword>
<dbReference type="Gene3D" id="3.40.50.300">
    <property type="entry name" value="P-loop containing nucleotide triphosphate hydrolases"/>
    <property type="match status" value="1"/>
</dbReference>
<dbReference type="GO" id="GO:0006281">
    <property type="term" value="P:DNA repair"/>
    <property type="evidence" value="ECO:0007669"/>
    <property type="project" value="UniProtKB-KW"/>
</dbReference>
<dbReference type="GO" id="GO:0005524">
    <property type="term" value="F:ATP binding"/>
    <property type="evidence" value="ECO:0007669"/>
    <property type="project" value="UniProtKB-KW"/>
</dbReference>
<name>A0A6P7GNM4_DIAVI</name>
<evidence type="ECO:0000259" key="4">
    <source>
        <dbReference type="Pfam" id="PF14214"/>
    </source>
</evidence>
<dbReference type="RefSeq" id="XP_028151506.1">
    <property type="nucleotide sequence ID" value="XM_028295705.1"/>
</dbReference>
<keyword evidence="1" id="KW-0234">DNA repair</keyword>
<keyword evidence="1" id="KW-0547">Nucleotide-binding</keyword>
<gene>
    <name evidence="6" type="primary">LOC114344882</name>
</gene>
<keyword evidence="1" id="KW-0347">Helicase</keyword>
<dbReference type="InterPro" id="IPR049163">
    <property type="entry name" value="Pif1-like_2B_dom"/>
</dbReference>
<keyword evidence="1" id="KW-0067">ATP-binding</keyword>
<feature type="domain" description="DNA helicase Pif1-like DEAD-box helicase" evidence="3">
    <location>
        <begin position="1041"/>
        <end position="1255"/>
    </location>
</feature>
<feature type="domain" description="Helitron helicase-like" evidence="4">
    <location>
        <begin position="388"/>
        <end position="568"/>
    </location>
</feature>
<dbReference type="FunCoup" id="A0A6P7GNM4">
    <property type="interactions" value="523"/>
</dbReference>
<dbReference type="InParanoid" id="A0A6P7GNM4"/>
<dbReference type="PANTHER" id="PTHR10492:SF57">
    <property type="entry name" value="ATP-DEPENDENT DNA HELICASE"/>
    <property type="match status" value="1"/>
</dbReference>
<dbReference type="EC" id="5.6.2.3" evidence="1"/>
<evidence type="ECO:0000313" key="6">
    <source>
        <dbReference type="RefSeq" id="XP_028151506.1"/>
    </source>
</evidence>
<evidence type="ECO:0000256" key="2">
    <source>
        <dbReference type="SAM" id="MobiDB-lite"/>
    </source>
</evidence>
<dbReference type="Pfam" id="PF21530">
    <property type="entry name" value="Pif1_2B_dom"/>
    <property type="match status" value="1"/>
</dbReference>
<dbReference type="GO" id="GO:0043139">
    <property type="term" value="F:5'-3' DNA helicase activity"/>
    <property type="evidence" value="ECO:0007669"/>
    <property type="project" value="UniProtKB-EC"/>
</dbReference>
<dbReference type="InterPro" id="IPR025476">
    <property type="entry name" value="Helitron_helicase-like"/>
</dbReference>
<keyword evidence="1" id="KW-0233">DNA recombination</keyword>
<dbReference type="GO" id="GO:0006310">
    <property type="term" value="P:DNA recombination"/>
    <property type="evidence" value="ECO:0007669"/>
    <property type="project" value="UniProtKB-KW"/>
</dbReference>
<proteinExistence type="inferred from homology"/>
<dbReference type="Pfam" id="PF05970">
    <property type="entry name" value="PIF1"/>
    <property type="match status" value="1"/>
</dbReference>
<reference evidence="6" key="1">
    <citation type="submission" date="2025-08" db="UniProtKB">
        <authorList>
            <consortium name="RefSeq"/>
        </authorList>
    </citation>
    <scope>IDENTIFICATION</scope>
    <source>
        <tissue evidence="6">Whole insect</tissue>
    </source>
</reference>
<dbReference type="SUPFAM" id="SSF52540">
    <property type="entry name" value="P-loop containing nucleoside triphosphate hydrolases"/>
    <property type="match status" value="2"/>
</dbReference>
<feature type="domain" description="DNA helicase Pif1-like 2B" evidence="5">
    <location>
        <begin position="1342"/>
        <end position="1387"/>
    </location>
</feature>
<evidence type="ECO:0000259" key="3">
    <source>
        <dbReference type="Pfam" id="PF05970"/>
    </source>
</evidence>
<dbReference type="InterPro" id="IPR010285">
    <property type="entry name" value="DNA_helicase_pif1-like_DEAD"/>
</dbReference>
<comment type="similarity">
    <text evidence="1">Belongs to the helicase family.</text>
</comment>